<evidence type="ECO:0000256" key="1">
    <source>
        <dbReference type="SAM" id="Phobius"/>
    </source>
</evidence>
<feature type="transmembrane region" description="Helical" evidence="1">
    <location>
        <begin position="6"/>
        <end position="26"/>
    </location>
</feature>
<dbReference type="InParanoid" id="D8TU98"/>
<protein>
    <submittedName>
        <fullName evidence="2">Uncharacterized protein</fullName>
    </submittedName>
</protein>
<evidence type="ECO:0000313" key="2">
    <source>
        <dbReference type="EMBL" id="EFJ49106.1"/>
    </source>
</evidence>
<evidence type="ECO:0000313" key="3">
    <source>
        <dbReference type="Proteomes" id="UP000001058"/>
    </source>
</evidence>
<organism evidence="3">
    <name type="scientific">Volvox carteri f. nagariensis</name>
    <dbReference type="NCBI Taxonomy" id="3068"/>
    <lineage>
        <taxon>Eukaryota</taxon>
        <taxon>Viridiplantae</taxon>
        <taxon>Chlorophyta</taxon>
        <taxon>core chlorophytes</taxon>
        <taxon>Chlorophyceae</taxon>
        <taxon>CS clade</taxon>
        <taxon>Chlamydomonadales</taxon>
        <taxon>Volvocaceae</taxon>
        <taxon>Volvox</taxon>
    </lineage>
</organism>
<accession>D8TU98</accession>
<proteinExistence type="predicted"/>
<dbReference type="KEGG" id="vcn:VOLCADRAFT_104536"/>
<dbReference type="Proteomes" id="UP000001058">
    <property type="component" value="Unassembled WGS sequence"/>
</dbReference>
<dbReference type="RefSeq" id="XP_002950003.1">
    <property type="nucleotide sequence ID" value="XM_002949957.1"/>
</dbReference>
<sequence>MCTCSYVRHMGAAAGVVTVGAVMMWAHGRGCRHGYCCRDGYILPRARLLPMQQVGADALLGMGGHAGAAAANNNVDRTLCTGRFLAQCCVTLTHARCCVNTGNGQSIYSGACTLCLFKGSLLQLRTRCNSPRGSHDINDT</sequence>
<keyword evidence="3" id="KW-1185">Reference proteome</keyword>
<keyword evidence="1" id="KW-0472">Membrane</keyword>
<reference evidence="2 3" key="1">
    <citation type="journal article" date="2010" name="Science">
        <title>Genomic analysis of organismal complexity in the multicellular green alga Volvox carteri.</title>
        <authorList>
            <person name="Prochnik S.E."/>
            <person name="Umen J."/>
            <person name="Nedelcu A.M."/>
            <person name="Hallmann A."/>
            <person name="Miller S.M."/>
            <person name="Nishii I."/>
            <person name="Ferris P."/>
            <person name="Kuo A."/>
            <person name="Mitros T."/>
            <person name="Fritz-Laylin L.K."/>
            <person name="Hellsten U."/>
            <person name="Chapman J."/>
            <person name="Simakov O."/>
            <person name="Rensing S.A."/>
            <person name="Terry A."/>
            <person name="Pangilinan J."/>
            <person name="Kapitonov V."/>
            <person name="Jurka J."/>
            <person name="Salamov A."/>
            <person name="Shapiro H."/>
            <person name="Schmutz J."/>
            <person name="Grimwood J."/>
            <person name="Lindquist E."/>
            <person name="Lucas S."/>
            <person name="Grigoriev I.V."/>
            <person name="Schmitt R."/>
            <person name="Kirk D."/>
            <person name="Rokhsar D.S."/>
        </authorList>
    </citation>
    <scope>NUCLEOTIDE SEQUENCE [LARGE SCALE GENOMIC DNA]</scope>
    <source>
        <strain evidence="3">f. Nagariensis / Eve</strain>
    </source>
</reference>
<dbReference type="GeneID" id="9619068"/>
<gene>
    <name evidence="2" type="ORF">VOLCADRAFT_104536</name>
</gene>
<name>D8TU98_VOLCA</name>
<keyword evidence="1" id="KW-0812">Transmembrane</keyword>
<dbReference type="AlphaFoldDB" id="D8TU98"/>
<dbReference type="EMBL" id="GL378337">
    <property type="protein sequence ID" value="EFJ49106.1"/>
    <property type="molecule type" value="Genomic_DNA"/>
</dbReference>
<keyword evidence="1" id="KW-1133">Transmembrane helix</keyword>